<dbReference type="Gene3D" id="2.40.160.210">
    <property type="entry name" value="Acyl-CoA thioesterase, double hotdog domain"/>
    <property type="match status" value="1"/>
</dbReference>
<evidence type="ECO:0000259" key="1">
    <source>
        <dbReference type="Pfam" id="PF13622"/>
    </source>
</evidence>
<gene>
    <name evidence="3" type="ORF">F5X71_16535</name>
</gene>
<evidence type="ECO:0000259" key="2">
    <source>
        <dbReference type="Pfam" id="PF20789"/>
    </source>
</evidence>
<accession>A0A6G9XS40</accession>
<sequence length="269" mass="28602">MVSFFGWQGDRLVAERLAVSPWSPGKLSGTGVCGLLARELETHCPGGFVPARLTVDLYQPVADAPFELCGTVVRRGSRIVVADAGLLQDGVRRARATAVFLTTADAPPGRVWRPEEFLPMPPQGCVAPEGSPPLYKSGENDWTADFAANQNAERKASWHSLPPLVAGETITAFQRTAILGDATNHICHWGSAGAGYINTDVTVALSRLPVGYELGLRADNTIASAGISIGTATLYDRQGPIGTCVVTALANTRRQIDFATTPSTDRTRS</sequence>
<evidence type="ECO:0000313" key="4">
    <source>
        <dbReference type="Proteomes" id="UP000501705"/>
    </source>
</evidence>
<dbReference type="InterPro" id="IPR049450">
    <property type="entry name" value="ACOT8-like_C"/>
</dbReference>
<dbReference type="Proteomes" id="UP000501705">
    <property type="component" value="Chromosome"/>
</dbReference>
<dbReference type="AlphaFoldDB" id="A0A6G9XS40"/>
<protein>
    <submittedName>
        <fullName evidence="3">Thioesterase family protein</fullName>
    </submittedName>
</protein>
<feature type="domain" description="Acyl-CoA thioesterase-like C-terminal" evidence="2">
    <location>
        <begin position="151"/>
        <end position="245"/>
    </location>
</feature>
<dbReference type="InterPro" id="IPR029069">
    <property type="entry name" value="HotDog_dom_sf"/>
</dbReference>
<dbReference type="Pfam" id="PF20789">
    <property type="entry name" value="4HBT_3C"/>
    <property type="match status" value="1"/>
</dbReference>
<dbReference type="SUPFAM" id="SSF54637">
    <property type="entry name" value="Thioesterase/thiol ester dehydrase-isomerase"/>
    <property type="match status" value="1"/>
</dbReference>
<organism evidence="3 4">
    <name type="scientific">Nocardia brasiliensis</name>
    <dbReference type="NCBI Taxonomy" id="37326"/>
    <lineage>
        <taxon>Bacteria</taxon>
        <taxon>Bacillati</taxon>
        <taxon>Actinomycetota</taxon>
        <taxon>Actinomycetes</taxon>
        <taxon>Mycobacteriales</taxon>
        <taxon>Nocardiaceae</taxon>
        <taxon>Nocardia</taxon>
    </lineage>
</organism>
<feature type="domain" description="Acyl-CoA thioesterase-like N-terminal HotDog" evidence="1">
    <location>
        <begin position="20"/>
        <end position="100"/>
    </location>
</feature>
<dbReference type="EMBL" id="CP046171">
    <property type="protein sequence ID" value="QIS03716.1"/>
    <property type="molecule type" value="Genomic_DNA"/>
</dbReference>
<dbReference type="InterPro" id="IPR042171">
    <property type="entry name" value="Acyl-CoA_hotdog"/>
</dbReference>
<dbReference type="RefSeq" id="WP_167462781.1">
    <property type="nucleotide sequence ID" value="NZ_CP046171.1"/>
</dbReference>
<dbReference type="Pfam" id="PF13622">
    <property type="entry name" value="4HBT_3"/>
    <property type="match status" value="1"/>
</dbReference>
<evidence type="ECO:0000313" key="3">
    <source>
        <dbReference type="EMBL" id="QIS03716.1"/>
    </source>
</evidence>
<name>A0A6G9XS40_NOCBR</name>
<proteinExistence type="predicted"/>
<reference evidence="3 4" key="1">
    <citation type="journal article" date="2019" name="ACS Chem. Biol.">
        <title>Identification and Mobilization of a Cryptic Antibiotic Biosynthesis Gene Locus from a Human-Pathogenic Nocardia Isolate.</title>
        <authorList>
            <person name="Herisse M."/>
            <person name="Ishida K."/>
            <person name="Porter J.L."/>
            <person name="Howden B."/>
            <person name="Hertweck C."/>
            <person name="Stinear T.P."/>
            <person name="Pidot S.J."/>
        </authorList>
    </citation>
    <scope>NUCLEOTIDE SEQUENCE [LARGE SCALE GENOMIC DNA]</scope>
    <source>
        <strain evidence="3 4">AUSMDU00024985</strain>
    </source>
</reference>
<dbReference type="InterPro" id="IPR049449">
    <property type="entry name" value="TesB_ACOT8-like_N"/>
</dbReference>